<comment type="similarity">
    <text evidence="2">Belongs to the UPF0298 family.</text>
</comment>
<accession>A0A3S0AB17</accession>
<dbReference type="RefSeq" id="WP_125943794.1">
    <property type="nucleotide sequence ID" value="NZ_PXZH01000006.1"/>
</dbReference>
<dbReference type="AlphaFoldDB" id="A0A3S0AB17"/>
<evidence type="ECO:0000313" key="3">
    <source>
        <dbReference type="EMBL" id="RST88701.1"/>
    </source>
</evidence>
<dbReference type="EMBL" id="PXZH01000006">
    <property type="protein sequence ID" value="RST88701.1"/>
    <property type="molecule type" value="Genomic_DNA"/>
</dbReference>
<protein>
    <recommendedName>
        <fullName evidence="2">UPF0298 protein C7P63_08840</fullName>
    </recommendedName>
</protein>
<gene>
    <name evidence="3" type="ORF">C7P63_08840</name>
</gene>
<keyword evidence="4" id="KW-1185">Reference proteome</keyword>
<evidence type="ECO:0000256" key="2">
    <source>
        <dbReference type="HAMAP-Rule" id="MF_01126"/>
    </source>
</evidence>
<dbReference type="Proteomes" id="UP000277864">
    <property type="component" value="Unassembled WGS sequence"/>
</dbReference>
<evidence type="ECO:0000313" key="4">
    <source>
        <dbReference type="Proteomes" id="UP000277864"/>
    </source>
</evidence>
<name>A0A3S0AB17_9ENTE</name>
<keyword evidence="1 2" id="KW-0963">Cytoplasm</keyword>
<reference evidence="3 4" key="1">
    <citation type="submission" date="2018-03" db="EMBL/GenBank/DDBJ databases">
        <authorList>
            <person name="Gulvik C.A."/>
        </authorList>
    </citation>
    <scope>NUCLEOTIDE SEQUENCE [LARGE SCALE GENOMIC DNA]</scope>
    <source>
        <strain evidence="3 4">JCM 31581</strain>
    </source>
</reference>
<sequence length="117" mass="14205">MLDNQAEQLVFEHIPRRSLIVWVYSLKQVKNLRKYGFIYYVSRKMKYVVLYMEEASFEKNVEAIERLHFVRHTEKSHRPDLDMNFGENFKEMIRLSELETPETDFQELLDQGIEEDN</sequence>
<comment type="subcellular location">
    <subcellularLocation>
        <location evidence="2">Cytoplasm</location>
    </subcellularLocation>
</comment>
<proteinExistence type="inferred from homology"/>
<comment type="caution">
    <text evidence="3">The sequence shown here is derived from an EMBL/GenBank/DDBJ whole genome shotgun (WGS) entry which is preliminary data.</text>
</comment>
<dbReference type="GO" id="GO:0005737">
    <property type="term" value="C:cytoplasm"/>
    <property type="evidence" value="ECO:0007669"/>
    <property type="project" value="UniProtKB-SubCell"/>
</dbReference>
<dbReference type="HAMAP" id="MF_01126">
    <property type="entry name" value="UPF0298"/>
    <property type="match status" value="1"/>
</dbReference>
<evidence type="ECO:0000256" key="1">
    <source>
        <dbReference type="ARBA" id="ARBA00022490"/>
    </source>
</evidence>
<organism evidence="3 4">
    <name type="scientific">Vagococcus humatus</name>
    <dbReference type="NCBI Taxonomy" id="1889241"/>
    <lineage>
        <taxon>Bacteria</taxon>
        <taxon>Bacillati</taxon>
        <taxon>Bacillota</taxon>
        <taxon>Bacilli</taxon>
        <taxon>Lactobacillales</taxon>
        <taxon>Enterococcaceae</taxon>
        <taxon>Vagococcus</taxon>
    </lineage>
</organism>
<dbReference type="OrthoDB" id="2990788at2"/>
<dbReference type="Pfam" id="PF09902">
    <property type="entry name" value="DUF2129"/>
    <property type="match status" value="1"/>
</dbReference>
<dbReference type="InterPro" id="IPR016979">
    <property type="entry name" value="DUF2129"/>
</dbReference>